<dbReference type="KEGG" id="mgal:NCTC10186_00504"/>
<keyword evidence="1" id="KW-0614">Plasmid</keyword>
<dbReference type="Proteomes" id="UP000289862">
    <property type="component" value="Plasmid 2"/>
</dbReference>
<reference evidence="1 2" key="1">
    <citation type="submission" date="2019-01" db="EMBL/GenBank/DDBJ databases">
        <authorList>
            <consortium name="Pathogen Informatics"/>
        </authorList>
    </citation>
    <scope>NUCLEOTIDE SEQUENCE [LARGE SCALE GENOMIC DNA]</scope>
    <source>
        <strain evidence="1 2">NCTC10186</strain>
        <plasmid evidence="2">2</plasmid>
    </source>
</reference>
<gene>
    <name evidence="1" type="ORF">NCTC10186_00504</name>
</gene>
<name>A0A449AZV9_9BACT</name>
<keyword evidence="2" id="KW-1185">Reference proteome</keyword>
<dbReference type="OrthoDB" id="401301at2"/>
<dbReference type="AlphaFoldDB" id="A0A449AZV9"/>
<sequence>MFNFFKKNQSEDLHKKSFKFLINTVFWQNKINKVLDIFYQHHYLDKTKLKDLPFEKLNKKGKWENLHEFILDFIGCLPFTENIDPKDKTMVINFFKYMLYQLAYKAYLKSTPLSFIQNPPYREDNLVELNRHKRNFYYDFLDEFKHRKDNYNLVLIQLLKIIL</sequence>
<protein>
    <submittedName>
        <fullName evidence="1">Uncharacterized protein</fullName>
    </submittedName>
</protein>
<organism evidence="1 2">
    <name type="scientific">Mycoplasmopsis gallopavonis</name>
    <dbReference type="NCBI Taxonomy" id="76629"/>
    <lineage>
        <taxon>Bacteria</taxon>
        <taxon>Bacillati</taxon>
        <taxon>Mycoplasmatota</taxon>
        <taxon>Mycoplasmoidales</taxon>
        <taxon>Metamycoplasmataceae</taxon>
        <taxon>Mycoplasmopsis</taxon>
    </lineage>
</organism>
<dbReference type="EMBL" id="LR215032">
    <property type="protein sequence ID" value="VEU73015.1"/>
    <property type="molecule type" value="Genomic_DNA"/>
</dbReference>
<dbReference type="RefSeq" id="WP_119571872.1">
    <property type="nucleotide sequence ID" value="NZ_LR215032.1"/>
</dbReference>
<accession>A0A449AZV9</accession>
<evidence type="ECO:0000313" key="2">
    <source>
        <dbReference type="Proteomes" id="UP000289862"/>
    </source>
</evidence>
<proteinExistence type="predicted"/>
<evidence type="ECO:0000313" key="1">
    <source>
        <dbReference type="EMBL" id="VEU73015.1"/>
    </source>
</evidence>
<geneLocation type="plasmid" evidence="1 2">
    <name>2</name>
</geneLocation>